<keyword evidence="8" id="KW-1185">Reference proteome</keyword>
<dbReference type="SUPFAM" id="SSF103473">
    <property type="entry name" value="MFS general substrate transporter"/>
    <property type="match status" value="1"/>
</dbReference>
<dbReference type="RefSeq" id="XP_009012563.1">
    <property type="nucleotide sequence ID" value="XM_009014315.1"/>
</dbReference>
<dbReference type="GO" id="GO:0022857">
    <property type="term" value="F:transmembrane transporter activity"/>
    <property type="evidence" value="ECO:0007669"/>
    <property type="project" value="InterPro"/>
</dbReference>
<dbReference type="Proteomes" id="UP000015101">
    <property type="component" value="Unassembled WGS sequence"/>
</dbReference>
<dbReference type="Pfam" id="PF07690">
    <property type="entry name" value="MFS_1"/>
    <property type="match status" value="1"/>
</dbReference>
<evidence type="ECO:0000256" key="1">
    <source>
        <dbReference type="ARBA" id="ARBA00004141"/>
    </source>
</evidence>
<feature type="transmembrane region" description="Helical" evidence="5">
    <location>
        <begin position="195"/>
        <end position="214"/>
    </location>
</feature>
<dbReference type="EMBL" id="AMQM01002972">
    <property type="status" value="NOT_ANNOTATED_CDS"/>
    <property type="molecule type" value="Genomic_DNA"/>
</dbReference>
<evidence type="ECO:0000256" key="2">
    <source>
        <dbReference type="ARBA" id="ARBA00022692"/>
    </source>
</evidence>
<dbReference type="EMBL" id="KB095959">
    <property type="protein sequence ID" value="ESO09470.1"/>
    <property type="molecule type" value="Genomic_DNA"/>
</dbReference>
<dbReference type="InterPro" id="IPR036259">
    <property type="entry name" value="MFS_trans_sf"/>
</dbReference>
<dbReference type="InterPro" id="IPR049680">
    <property type="entry name" value="FLVCR1-2_SLC49-like"/>
</dbReference>
<dbReference type="eggNOG" id="KOG2563">
    <property type="taxonomic scope" value="Eukaryota"/>
</dbReference>
<dbReference type="OMA" id="EHEYSYL"/>
<feature type="transmembrane region" description="Helical" evidence="5">
    <location>
        <begin position="133"/>
        <end position="155"/>
    </location>
</feature>
<name>T1G1F1_HELRO</name>
<comment type="subcellular location">
    <subcellularLocation>
        <location evidence="1">Membrane</location>
        <topology evidence="1">Multi-pass membrane protein</topology>
    </subcellularLocation>
</comment>
<dbReference type="AlphaFoldDB" id="T1G1F1"/>
<proteinExistence type="predicted"/>
<dbReference type="OrthoDB" id="422206at2759"/>
<feature type="transmembrane region" description="Helical" evidence="5">
    <location>
        <begin position="104"/>
        <end position="127"/>
    </location>
</feature>
<dbReference type="PANTHER" id="PTHR10924:SF4">
    <property type="entry name" value="GH15861P"/>
    <property type="match status" value="1"/>
</dbReference>
<evidence type="ECO:0000256" key="5">
    <source>
        <dbReference type="SAM" id="Phobius"/>
    </source>
</evidence>
<accession>T1G1F1</accession>
<dbReference type="InterPro" id="IPR011701">
    <property type="entry name" value="MFS"/>
</dbReference>
<reference evidence="8" key="1">
    <citation type="submission" date="2012-12" db="EMBL/GenBank/DDBJ databases">
        <authorList>
            <person name="Hellsten U."/>
            <person name="Grimwood J."/>
            <person name="Chapman J.A."/>
            <person name="Shapiro H."/>
            <person name="Aerts A."/>
            <person name="Otillar R.P."/>
            <person name="Terry A.Y."/>
            <person name="Boore J.L."/>
            <person name="Simakov O."/>
            <person name="Marletaz F."/>
            <person name="Cho S.-J."/>
            <person name="Edsinger-Gonzales E."/>
            <person name="Havlak P."/>
            <person name="Kuo D.-H."/>
            <person name="Larsson T."/>
            <person name="Lv J."/>
            <person name="Arendt D."/>
            <person name="Savage R."/>
            <person name="Osoegawa K."/>
            <person name="de Jong P."/>
            <person name="Lindberg D.R."/>
            <person name="Seaver E.C."/>
            <person name="Weisblat D.A."/>
            <person name="Putnam N.H."/>
            <person name="Grigoriev I.V."/>
            <person name="Rokhsar D.S."/>
        </authorList>
    </citation>
    <scope>NUCLEOTIDE SEQUENCE</scope>
</reference>
<keyword evidence="2 5" id="KW-0812">Transmembrane</keyword>
<evidence type="ECO:0000313" key="8">
    <source>
        <dbReference type="Proteomes" id="UP000015101"/>
    </source>
</evidence>
<feature type="transmembrane region" description="Helical" evidence="5">
    <location>
        <begin position="37"/>
        <end position="58"/>
    </location>
</feature>
<keyword evidence="3 5" id="KW-1133">Transmembrane helix</keyword>
<evidence type="ECO:0000256" key="3">
    <source>
        <dbReference type="ARBA" id="ARBA00022989"/>
    </source>
</evidence>
<dbReference type="KEGG" id="hro:HELRODRAFT_73519"/>
<sequence length="262" mass="28686">NISISFFSDWLSMVYMLAYIPLIVPANLLLDRKGLHVMGMIGTILNALGAFVKCFAISPERFPVIMLGQSVSAVAQVFILGLPARVAAVWFGSNEVSTATAIGVFGNQIGCALGFFIPPIIILLYTGASISCFLFILVAICKSCFFSCFFFLFFVEKPDIPPSIAQMVVHSLDLDRSSSQVTNYFLSLKRLLKNVPFCVLLVTYGINTGSYYAIGTLLNPIVLNYFPSEQLNAGRIGLTLVMAGVLGSLVCGLWLDRTKWYK</sequence>
<dbReference type="GeneID" id="20214899"/>
<evidence type="ECO:0008006" key="9">
    <source>
        <dbReference type="Google" id="ProtNLM"/>
    </source>
</evidence>
<feature type="transmembrane region" description="Helical" evidence="5">
    <location>
        <begin position="12"/>
        <end position="30"/>
    </location>
</feature>
<evidence type="ECO:0000313" key="7">
    <source>
        <dbReference type="EnsemblMetazoa" id="HelroP73519"/>
    </source>
</evidence>
<evidence type="ECO:0000256" key="4">
    <source>
        <dbReference type="ARBA" id="ARBA00023136"/>
    </source>
</evidence>
<gene>
    <name evidence="7" type="primary">20214899</name>
    <name evidence="6" type="ORF">HELRODRAFT_73519</name>
</gene>
<dbReference type="PANTHER" id="PTHR10924">
    <property type="entry name" value="MAJOR FACILITATOR SUPERFAMILY PROTEIN-RELATED"/>
    <property type="match status" value="1"/>
</dbReference>
<organism evidence="7 8">
    <name type="scientific">Helobdella robusta</name>
    <name type="common">Californian leech</name>
    <dbReference type="NCBI Taxonomy" id="6412"/>
    <lineage>
        <taxon>Eukaryota</taxon>
        <taxon>Metazoa</taxon>
        <taxon>Spiralia</taxon>
        <taxon>Lophotrochozoa</taxon>
        <taxon>Annelida</taxon>
        <taxon>Clitellata</taxon>
        <taxon>Hirudinea</taxon>
        <taxon>Rhynchobdellida</taxon>
        <taxon>Glossiphoniidae</taxon>
        <taxon>Helobdella</taxon>
    </lineage>
</organism>
<reference evidence="7" key="3">
    <citation type="submission" date="2015-06" db="UniProtKB">
        <authorList>
            <consortium name="EnsemblMetazoa"/>
        </authorList>
    </citation>
    <scope>IDENTIFICATION</scope>
</reference>
<dbReference type="FunCoup" id="T1G1F1">
    <property type="interactions" value="221"/>
</dbReference>
<dbReference type="GO" id="GO:0016020">
    <property type="term" value="C:membrane"/>
    <property type="evidence" value="ECO:0007669"/>
    <property type="project" value="UniProtKB-SubCell"/>
</dbReference>
<feature type="transmembrane region" description="Helical" evidence="5">
    <location>
        <begin position="70"/>
        <end position="92"/>
    </location>
</feature>
<reference evidence="6 8" key="2">
    <citation type="journal article" date="2013" name="Nature">
        <title>Insights into bilaterian evolution from three spiralian genomes.</title>
        <authorList>
            <person name="Simakov O."/>
            <person name="Marletaz F."/>
            <person name="Cho S.J."/>
            <person name="Edsinger-Gonzales E."/>
            <person name="Havlak P."/>
            <person name="Hellsten U."/>
            <person name="Kuo D.H."/>
            <person name="Larsson T."/>
            <person name="Lv J."/>
            <person name="Arendt D."/>
            <person name="Savage R."/>
            <person name="Osoegawa K."/>
            <person name="de Jong P."/>
            <person name="Grimwood J."/>
            <person name="Chapman J.A."/>
            <person name="Shapiro H."/>
            <person name="Aerts A."/>
            <person name="Otillar R.P."/>
            <person name="Terry A.Y."/>
            <person name="Boore J.L."/>
            <person name="Grigoriev I.V."/>
            <person name="Lindberg D.R."/>
            <person name="Seaver E.C."/>
            <person name="Weisblat D.A."/>
            <person name="Putnam N.H."/>
            <person name="Rokhsar D.S."/>
        </authorList>
    </citation>
    <scope>NUCLEOTIDE SEQUENCE</scope>
</reference>
<evidence type="ECO:0000313" key="6">
    <source>
        <dbReference type="EMBL" id="ESO09470.1"/>
    </source>
</evidence>
<feature type="transmembrane region" description="Helical" evidence="5">
    <location>
        <begin position="234"/>
        <end position="255"/>
    </location>
</feature>
<dbReference type="InParanoid" id="T1G1F1"/>
<dbReference type="STRING" id="6412.T1G1F1"/>
<dbReference type="HOGENOM" id="CLU_1063827_0_0_1"/>
<protein>
    <recommendedName>
        <fullName evidence="9">Major facilitator superfamily (MFS) profile domain-containing protein</fullName>
    </recommendedName>
</protein>
<dbReference type="CTD" id="20214899"/>
<dbReference type="Gene3D" id="1.20.1250.20">
    <property type="entry name" value="MFS general substrate transporter like domains"/>
    <property type="match status" value="1"/>
</dbReference>
<keyword evidence="4 5" id="KW-0472">Membrane</keyword>
<dbReference type="EnsemblMetazoa" id="HelroT73519">
    <property type="protein sequence ID" value="HelroP73519"/>
    <property type="gene ID" value="HelroG73519"/>
</dbReference>